<accession>A0A7Y9T470</accession>
<evidence type="ECO:0000313" key="1">
    <source>
        <dbReference type="EMBL" id="NYF53668.1"/>
    </source>
</evidence>
<dbReference type="AlphaFoldDB" id="A0A7Y9T470"/>
<evidence type="ECO:0000313" key="2">
    <source>
        <dbReference type="Proteomes" id="UP000534186"/>
    </source>
</evidence>
<dbReference type="EMBL" id="JACCCV010000002">
    <property type="protein sequence ID" value="NYF53668.1"/>
    <property type="molecule type" value="Genomic_DNA"/>
</dbReference>
<comment type="caution">
    <text evidence="1">The sequence shown here is derived from an EMBL/GenBank/DDBJ whole genome shotgun (WGS) entry which is preliminary data.</text>
</comment>
<protein>
    <submittedName>
        <fullName evidence="1">Uncharacterized protein</fullName>
    </submittedName>
</protein>
<name>A0A7Y9T470_9BACT</name>
<reference evidence="1 2" key="1">
    <citation type="submission" date="2020-07" db="EMBL/GenBank/DDBJ databases">
        <title>Genomic Encyclopedia of Type Strains, Phase IV (KMG-V): Genome sequencing to study the core and pangenomes of soil and plant-associated prokaryotes.</title>
        <authorList>
            <person name="Whitman W."/>
        </authorList>
    </citation>
    <scope>NUCLEOTIDE SEQUENCE [LARGE SCALE GENOMIC DNA]</scope>
    <source>
        <strain evidence="1 2">M8UP30</strain>
    </source>
</reference>
<dbReference type="Proteomes" id="UP000534186">
    <property type="component" value="Unassembled WGS sequence"/>
</dbReference>
<organism evidence="1 2">
    <name type="scientific">Tunturiibacter lichenicola</name>
    <dbReference type="NCBI Taxonomy" id="2051959"/>
    <lineage>
        <taxon>Bacteria</taxon>
        <taxon>Pseudomonadati</taxon>
        <taxon>Acidobacteriota</taxon>
        <taxon>Terriglobia</taxon>
        <taxon>Terriglobales</taxon>
        <taxon>Acidobacteriaceae</taxon>
        <taxon>Tunturiibacter</taxon>
    </lineage>
</organism>
<sequence>MACMAGMAWILRVFAGLRAVVVVSLLLTTAIAWGQATSTAGSQTVTDVLHEMSNRADVIFMGQVLAVRLPGGTGPASGIVEVDFRVDQAIRGCRASEPYVLREWGGLWAGNSQRYRVGQRLLMLLRAPSAAGLSSPVGGLDGAIPIRQSTSVAAVADRATTAPSLPFVDLRWLGARLPRTISYRSEPVRPASTFPQSGVAQQQVVTAGSAVSDVSMITPLGYRSAADASTPAQQASVDVVLGLLSSWQKAQHVTP</sequence>
<gene>
    <name evidence="1" type="ORF">HDF12_004067</name>
</gene>
<proteinExistence type="predicted"/>